<dbReference type="InterPro" id="IPR006059">
    <property type="entry name" value="SBP"/>
</dbReference>
<dbReference type="AlphaFoldDB" id="A0A330LEN9"/>
<evidence type="ECO:0000313" key="6">
    <source>
        <dbReference type="EMBL" id="SPP65450.1"/>
    </source>
</evidence>
<dbReference type="GO" id="GO:0042597">
    <property type="term" value="C:periplasmic space"/>
    <property type="evidence" value="ECO:0007669"/>
    <property type="project" value="UniProtKB-SubCell"/>
</dbReference>
<organism evidence="6 7">
    <name type="scientific">Nitrospira lenta</name>
    <dbReference type="NCBI Taxonomy" id="1436998"/>
    <lineage>
        <taxon>Bacteria</taxon>
        <taxon>Pseudomonadati</taxon>
        <taxon>Nitrospirota</taxon>
        <taxon>Nitrospiria</taxon>
        <taxon>Nitrospirales</taxon>
        <taxon>Nitrospiraceae</taxon>
        <taxon>Nitrospira</taxon>
    </lineage>
</organism>
<keyword evidence="2" id="KW-0813">Transport</keyword>
<dbReference type="PRINTS" id="PR00909">
    <property type="entry name" value="SPERMDNBNDNG"/>
</dbReference>
<dbReference type="Pfam" id="PF13416">
    <property type="entry name" value="SBP_bac_8"/>
    <property type="match status" value="1"/>
</dbReference>
<name>A0A330LEN9_9BACT</name>
<dbReference type="GO" id="GO:0015846">
    <property type="term" value="P:polyamine transport"/>
    <property type="evidence" value="ECO:0007669"/>
    <property type="project" value="InterPro"/>
</dbReference>
<accession>A0A330LEN9</accession>
<keyword evidence="7" id="KW-1185">Reference proteome</keyword>
<dbReference type="Proteomes" id="UP000248168">
    <property type="component" value="Unassembled WGS sequence"/>
</dbReference>
<evidence type="ECO:0000256" key="5">
    <source>
        <dbReference type="PIRSR" id="PIRSR019574-1"/>
    </source>
</evidence>
<dbReference type="PIRSF" id="PIRSF019574">
    <property type="entry name" value="Periplasmic_polyamine_BP"/>
    <property type="match status" value="1"/>
</dbReference>
<dbReference type="FunCoup" id="A0A330LEN9">
    <property type="interactions" value="111"/>
</dbReference>
<proteinExistence type="predicted"/>
<dbReference type="Gene3D" id="3.40.190.10">
    <property type="entry name" value="Periplasmic binding protein-like II"/>
    <property type="match status" value="2"/>
</dbReference>
<sequence length="362" mass="40369">MRRLMRIARGLVRFLGFVTLSLLVWSGCDRGRESHQPGGTGAMATLHYFTWSDYVSPELIHEFEQAHGARVVVDTFSSNEELLAKLQGGASGYDVTVPSDFMVSIMAAQGMLAELDPAALPNLKALEPHLQHPAFDPTHRYAVPYLWGTVGIGYDSAVVTPTPDSWDILWENRYRGRISMLNDQREVFGAVLRSMGQSMNTTDPTMIEAAKQKLIAQKPLVKTYASDHYDQLLASGDVVLAQGWGGPVARAMRDRPSIRYVVPKEGGTIWADCLVVLRSSPNKALAMQFINFLIDARVAARTSERLLFAASNREARAWINKDILDNPAVYPPAELISRMEWMGDVGKAMRIYDRAWTELKIQ</sequence>
<gene>
    <name evidence="6" type="primary">potD</name>
    <name evidence="6" type="ORF">NITLEN_30364</name>
</gene>
<evidence type="ECO:0000256" key="2">
    <source>
        <dbReference type="ARBA" id="ARBA00022448"/>
    </source>
</evidence>
<keyword evidence="3" id="KW-0732">Signal</keyword>
<protein>
    <submittedName>
        <fullName evidence="6">Polyamine ABC transporter, periplasmic-binding protein PotD</fullName>
    </submittedName>
</protein>
<dbReference type="PROSITE" id="PS51257">
    <property type="entry name" value="PROKAR_LIPOPROTEIN"/>
    <property type="match status" value="1"/>
</dbReference>
<comment type="subcellular location">
    <subcellularLocation>
        <location evidence="1">Periplasm</location>
    </subcellularLocation>
</comment>
<dbReference type="GO" id="GO:0019808">
    <property type="term" value="F:polyamine binding"/>
    <property type="evidence" value="ECO:0007669"/>
    <property type="project" value="InterPro"/>
</dbReference>
<dbReference type="CDD" id="cd13590">
    <property type="entry name" value="PBP2_PotD_PotF_like"/>
    <property type="match status" value="1"/>
</dbReference>
<dbReference type="EMBL" id="OUNR01000016">
    <property type="protein sequence ID" value="SPP65450.1"/>
    <property type="molecule type" value="Genomic_DNA"/>
</dbReference>
<feature type="binding site" evidence="5">
    <location>
        <begin position="183"/>
        <end position="186"/>
    </location>
    <ligand>
        <name>spermidine</name>
        <dbReference type="ChEBI" id="CHEBI:57834"/>
    </ligand>
</feature>
<keyword evidence="4" id="KW-0574">Periplasm</keyword>
<reference evidence="7" key="1">
    <citation type="submission" date="2018-04" db="EMBL/GenBank/DDBJ databases">
        <authorList>
            <person name="Lucker S."/>
            <person name="Sakoula D."/>
        </authorList>
    </citation>
    <scope>NUCLEOTIDE SEQUENCE [LARGE SCALE GENOMIC DNA]</scope>
</reference>
<evidence type="ECO:0000256" key="4">
    <source>
        <dbReference type="ARBA" id="ARBA00022764"/>
    </source>
</evidence>
<evidence type="ECO:0000256" key="3">
    <source>
        <dbReference type="ARBA" id="ARBA00022729"/>
    </source>
</evidence>
<evidence type="ECO:0000256" key="1">
    <source>
        <dbReference type="ARBA" id="ARBA00004418"/>
    </source>
</evidence>
<dbReference type="InParanoid" id="A0A330LEN9"/>
<dbReference type="SUPFAM" id="SSF53850">
    <property type="entry name" value="Periplasmic binding protein-like II"/>
    <property type="match status" value="1"/>
</dbReference>
<evidence type="ECO:0000313" key="7">
    <source>
        <dbReference type="Proteomes" id="UP000248168"/>
    </source>
</evidence>
<dbReference type="PANTHER" id="PTHR30222:SF17">
    <property type="entry name" value="SPERMIDINE_PUTRESCINE-BINDING PERIPLASMIC PROTEIN"/>
    <property type="match status" value="1"/>
</dbReference>
<dbReference type="InterPro" id="IPR001188">
    <property type="entry name" value="Sperm_putr-bd"/>
</dbReference>
<dbReference type="PANTHER" id="PTHR30222">
    <property type="entry name" value="SPERMIDINE/PUTRESCINE-BINDING PERIPLASMIC PROTEIN"/>
    <property type="match status" value="1"/>
</dbReference>